<dbReference type="AlphaFoldDB" id="A0A544TI61"/>
<evidence type="ECO:0000256" key="2">
    <source>
        <dbReference type="ARBA" id="ARBA00023139"/>
    </source>
</evidence>
<evidence type="ECO:0000256" key="3">
    <source>
        <dbReference type="ARBA" id="ARBA00023288"/>
    </source>
</evidence>
<sequence length="260" mass="28530">MLLGACGGEAKDKNALADGVRSIEVAVPPDSKPLSYTDENGELTGYEIEILKAVDEKLKDYSFDLVGVHDSAAEIGLDTGKYQMIAQGLFRSPTREEKYLIPEQNNGASLMRVYSNEKFTDIESLGDLVGKTISPPTPSGGVYNLLMAHNKENPDKELKFDTSDAGLTVAERLKDVESGKYDVLVLPSNLGAADIIEMQSLKINTSDPVKVFPTFFMIHNSEDNQELVSQVSTALSELKEEGMLSELSIKYYGEDVFLFE</sequence>
<reference evidence="5 6" key="1">
    <citation type="submission" date="2019-05" db="EMBL/GenBank/DDBJ databases">
        <title>Psychrobacillus vulpis sp. nov., a new species isolated from feces of a red fox that inhabits in The Tablas de Daimiel Natural Park, Albacete, Spain.</title>
        <authorList>
            <person name="Rodriguez M."/>
            <person name="Reina J.C."/>
            <person name="Bejar V."/>
            <person name="Llamas I."/>
        </authorList>
    </citation>
    <scope>NUCLEOTIDE SEQUENCE [LARGE SCALE GENOMIC DNA]</scope>
    <source>
        <strain evidence="5 6">NEAU-3TGS17</strain>
    </source>
</reference>
<keyword evidence="1" id="KW-0732">Signal</keyword>
<comment type="caution">
    <text evidence="5">The sequence shown here is derived from an EMBL/GenBank/DDBJ whole genome shotgun (WGS) entry which is preliminary data.</text>
</comment>
<dbReference type="SMART" id="SM00062">
    <property type="entry name" value="PBPb"/>
    <property type="match status" value="1"/>
</dbReference>
<dbReference type="InterPro" id="IPR001638">
    <property type="entry name" value="Solute-binding_3/MltF_N"/>
</dbReference>
<gene>
    <name evidence="5" type="ORF">FG382_00275</name>
</gene>
<organism evidence="5 6">
    <name type="scientific">Psychrobacillus lasiicapitis</name>
    <dbReference type="NCBI Taxonomy" id="1636719"/>
    <lineage>
        <taxon>Bacteria</taxon>
        <taxon>Bacillati</taxon>
        <taxon>Bacillota</taxon>
        <taxon>Bacilli</taxon>
        <taxon>Bacillales</taxon>
        <taxon>Bacillaceae</taxon>
        <taxon>Psychrobacillus</taxon>
    </lineage>
</organism>
<dbReference type="EMBL" id="VDGH01000001">
    <property type="protein sequence ID" value="TQR17133.1"/>
    <property type="molecule type" value="Genomic_DNA"/>
</dbReference>
<keyword evidence="2" id="KW-0564">Palmitate</keyword>
<evidence type="ECO:0000259" key="4">
    <source>
        <dbReference type="SMART" id="SM00062"/>
    </source>
</evidence>
<dbReference type="Proteomes" id="UP000317316">
    <property type="component" value="Unassembled WGS sequence"/>
</dbReference>
<protein>
    <submittedName>
        <fullName evidence="5">Transporter substrate-binding domain-containing protein</fullName>
    </submittedName>
</protein>
<keyword evidence="6" id="KW-1185">Reference proteome</keyword>
<dbReference type="Gene3D" id="3.40.190.10">
    <property type="entry name" value="Periplasmic binding protein-like II"/>
    <property type="match status" value="2"/>
</dbReference>
<keyword evidence="3" id="KW-0449">Lipoprotein</keyword>
<dbReference type="SUPFAM" id="SSF53850">
    <property type="entry name" value="Periplasmic binding protein-like II"/>
    <property type="match status" value="1"/>
</dbReference>
<evidence type="ECO:0000313" key="5">
    <source>
        <dbReference type="EMBL" id="TQR17133.1"/>
    </source>
</evidence>
<proteinExistence type="predicted"/>
<accession>A0A544TI61</accession>
<dbReference type="Pfam" id="PF00497">
    <property type="entry name" value="SBP_bac_3"/>
    <property type="match status" value="1"/>
</dbReference>
<evidence type="ECO:0000256" key="1">
    <source>
        <dbReference type="ARBA" id="ARBA00022729"/>
    </source>
</evidence>
<evidence type="ECO:0000313" key="6">
    <source>
        <dbReference type="Proteomes" id="UP000317316"/>
    </source>
</evidence>
<name>A0A544TI61_9BACI</name>
<dbReference type="PANTHER" id="PTHR35936">
    <property type="entry name" value="MEMBRANE-BOUND LYTIC MUREIN TRANSGLYCOSYLASE F"/>
    <property type="match status" value="1"/>
</dbReference>
<dbReference type="PANTHER" id="PTHR35936:SF19">
    <property type="entry name" value="AMINO-ACID-BINDING PROTEIN YXEM-RELATED"/>
    <property type="match status" value="1"/>
</dbReference>
<feature type="domain" description="Solute-binding protein family 3/N-terminal" evidence="4">
    <location>
        <begin position="22"/>
        <end position="255"/>
    </location>
</feature>
<dbReference type="OrthoDB" id="8613538at2"/>